<keyword evidence="5 7" id="KW-0378">Hydrolase</keyword>
<sequence>MILSGQTCTKFLAKLSFFLIISVGANNDYNKVSNGLDRPPPPCNMPLWCNSDLFKQMSLYEHDTYAYMHKKLLHPQEEILRDYDVEVEKNEGNPLSRSQLQTFIDKNMEDTRSEIVEFLPSEYKEETDLMGRVKSPEYHEFLRALQKIWKLLLRKVSLDVNEHEDRYSLIYIEKGFIVAGGHFRELYYWDTYWVINGLLLSDMPETAKGIIENFLALIKRFKFIPNGTRVYYLNRSQPPLLPRMVNSYVRATKNYDFIRANLQVITDEFEWWLQNRQVKFVKGGKSYGMFQYKVPATGPRPECYWNDYSVGDSIESEEERDRFYSNIKSATESGWDFSSRWFDEDYGRANGSLLDLKPTIVIPVELNAILEENARLLSEWWHLVNDTKMAEKYAKIADELLQSIHEVLWRSDLGCWFDWDLKNEKHREDFYLSNITPLWTQSYSLRKKVVSEKIIQYLKRVGILCENGLPKFIAIPTSLIQSGHQWDYPNAWAPLQSFLINGLINLRTAKAEKIALQLAQNWVYTTYVGHKNTTFMFEKYDAVQIGKTGGGGEYAPQTGFGWTNGFVIQLLGTYPEKLSPTASKTC</sequence>
<comment type="catalytic activity">
    <reaction evidence="1 7">
        <text>alpha,alpha-trehalose + H2O = alpha-D-glucose + beta-D-glucose</text>
        <dbReference type="Rhea" id="RHEA:32675"/>
        <dbReference type="ChEBI" id="CHEBI:15377"/>
        <dbReference type="ChEBI" id="CHEBI:15903"/>
        <dbReference type="ChEBI" id="CHEBI:16551"/>
        <dbReference type="ChEBI" id="CHEBI:17925"/>
        <dbReference type="EC" id="3.2.1.28"/>
    </reaction>
</comment>
<reference evidence="9" key="1">
    <citation type="submission" date="2021-12" db="EMBL/GenBank/DDBJ databases">
        <authorList>
            <person name="King R."/>
        </authorList>
    </citation>
    <scope>NUCLEOTIDE SEQUENCE</scope>
</reference>
<feature type="signal peptide" evidence="8">
    <location>
        <begin position="1"/>
        <end position="25"/>
    </location>
</feature>
<gene>
    <name evidence="9" type="ORF">BEMITA_LOCUS11741</name>
</gene>
<organism evidence="9 10">
    <name type="scientific">Bemisia tabaci</name>
    <name type="common">Sweetpotato whitefly</name>
    <name type="synonym">Aleurodes tabaci</name>
    <dbReference type="NCBI Taxonomy" id="7038"/>
    <lineage>
        <taxon>Eukaryota</taxon>
        <taxon>Metazoa</taxon>
        <taxon>Ecdysozoa</taxon>
        <taxon>Arthropoda</taxon>
        <taxon>Hexapoda</taxon>
        <taxon>Insecta</taxon>
        <taxon>Pterygota</taxon>
        <taxon>Neoptera</taxon>
        <taxon>Paraneoptera</taxon>
        <taxon>Hemiptera</taxon>
        <taxon>Sternorrhyncha</taxon>
        <taxon>Aleyrodoidea</taxon>
        <taxon>Aleyrodidae</taxon>
        <taxon>Aleyrodinae</taxon>
        <taxon>Bemisia</taxon>
    </lineage>
</organism>
<evidence type="ECO:0000256" key="4">
    <source>
        <dbReference type="ARBA" id="ARBA00019905"/>
    </source>
</evidence>
<dbReference type="GO" id="GO:0005993">
    <property type="term" value="P:trehalose catabolic process"/>
    <property type="evidence" value="ECO:0007669"/>
    <property type="project" value="TreeGrafter"/>
</dbReference>
<evidence type="ECO:0000256" key="2">
    <source>
        <dbReference type="ARBA" id="ARBA00005615"/>
    </source>
</evidence>
<dbReference type="PANTHER" id="PTHR23403:SF1">
    <property type="entry name" value="TREHALASE"/>
    <property type="match status" value="1"/>
</dbReference>
<dbReference type="InterPro" id="IPR012341">
    <property type="entry name" value="6hp_glycosidase-like_sf"/>
</dbReference>
<dbReference type="PRINTS" id="PR00744">
    <property type="entry name" value="GLHYDRLASE37"/>
</dbReference>
<evidence type="ECO:0000256" key="7">
    <source>
        <dbReference type="RuleBase" id="RU361180"/>
    </source>
</evidence>
<dbReference type="InterPro" id="IPR001661">
    <property type="entry name" value="Glyco_hydro_37"/>
</dbReference>
<dbReference type="Proteomes" id="UP001152759">
    <property type="component" value="Chromosome 7"/>
</dbReference>
<dbReference type="Gene3D" id="1.50.10.10">
    <property type="match status" value="1"/>
</dbReference>
<dbReference type="InterPro" id="IPR018232">
    <property type="entry name" value="Glyco_hydro_37_CS"/>
</dbReference>
<dbReference type="InterPro" id="IPR008928">
    <property type="entry name" value="6-hairpin_glycosidase_sf"/>
</dbReference>
<dbReference type="Pfam" id="PF01204">
    <property type="entry name" value="Trehalase"/>
    <property type="match status" value="1"/>
</dbReference>
<evidence type="ECO:0000256" key="8">
    <source>
        <dbReference type="SAM" id="SignalP"/>
    </source>
</evidence>
<evidence type="ECO:0000256" key="5">
    <source>
        <dbReference type="ARBA" id="ARBA00022801"/>
    </source>
</evidence>
<name>A0A9P0AHP8_BEMTA</name>
<dbReference type="GO" id="GO:0004555">
    <property type="term" value="F:alpha,alpha-trehalase activity"/>
    <property type="evidence" value="ECO:0007669"/>
    <property type="project" value="UniProtKB-EC"/>
</dbReference>
<dbReference type="PROSITE" id="PS00928">
    <property type="entry name" value="TREHALASE_2"/>
    <property type="match status" value="1"/>
</dbReference>
<dbReference type="EMBL" id="OU963868">
    <property type="protein sequence ID" value="CAH0393323.1"/>
    <property type="molecule type" value="Genomic_DNA"/>
</dbReference>
<evidence type="ECO:0000256" key="1">
    <source>
        <dbReference type="ARBA" id="ARBA00001576"/>
    </source>
</evidence>
<dbReference type="PANTHER" id="PTHR23403">
    <property type="entry name" value="TREHALASE"/>
    <property type="match status" value="1"/>
</dbReference>
<evidence type="ECO:0000313" key="10">
    <source>
        <dbReference type="Proteomes" id="UP001152759"/>
    </source>
</evidence>
<keyword evidence="10" id="KW-1185">Reference proteome</keyword>
<keyword evidence="6 7" id="KW-0326">Glycosidase</keyword>
<evidence type="ECO:0000256" key="3">
    <source>
        <dbReference type="ARBA" id="ARBA00012757"/>
    </source>
</evidence>
<evidence type="ECO:0000256" key="6">
    <source>
        <dbReference type="ARBA" id="ARBA00023295"/>
    </source>
</evidence>
<proteinExistence type="inferred from homology"/>
<comment type="similarity">
    <text evidence="2 7">Belongs to the glycosyl hydrolase 37 family.</text>
</comment>
<evidence type="ECO:0000313" key="9">
    <source>
        <dbReference type="EMBL" id="CAH0393323.1"/>
    </source>
</evidence>
<dbReference type="SUPFAM" id="SSF48208">
    <property type="entry name" value="Six-hairpin glycosidases"/>
    <property type="match status" value="1"/>
</dbReference>
<dbReference type="AlphaFoldDB" id="A0A9P0AHP8"/>
<feature type="chain" id="PRO_5040376635" description="Trehalase" evidence="8">
    <location>
        <begin position="26"/>
        <end position="586"/>
    </location>
</feature>
<keyword evidence="8" id="KW-0732">Signal</keyword>
<dbReference type="KEGG" id="btab:109040565"/>
<protein>
    <recommendedName>
        <fullName evidence="4 7">Trehalase</fullName>
        <ecNumber evidence="3 7">3.2.1.28</ecNumber>
    </recommendedName>
    <alternativeName>
        <fullName evidence="7">Alpha-trehalose glucohydrolase</fullName>
    </alternativeName>
</protein>
<accession>A0A9P0AHP8</accession>
<dbReference type="EC" id="3.2.1.28" evidence="3 7"/>